<dbReference type="PANTHER" id="PTHR11306:SF0">
    <property type="entry name" value="PHOSPHATIDYLGLYCEROL_PHOSPHATIDYLINOSITOL TRANSFER PROTEIN"/>
    <property type="match status" value="1"/>
</dbReference>
<evidence type="ECO:0000256" key="3">
    <source>
        <dbReference type="ARBA" id="ARBA00011245"/>
    </source>
</evidence>
<accession>A0AAJ0C756</accession>
<dbReference type="EMBL" id="MU838998">
    <property type="protein sequence ID" value="KAK1771383.1"/>
    <property type="molecule type" value="Genomic_DNA"/>
</dbReference>
<dbReference type="InterPro" id="IPR003172">
    <property type="entry name" value="ML_dom"/>
</dbReference>
<dbReference type="PANTHER" id="PTHR11306">
    <property type="entry name" value="NIEMANN PICK TYPE C2 PROTEIN NPC2-RELATED"/>
    <property type="match status" value="1"/>
</dbReference>
<evidence type="ECO:0000256" key="7">
    <source>
        <dbReference type="ARBA" id="ARBA00023055"/>
    </source>
</evidence>
<evidence type="ECO:0000259" key="9">
    <source>
        <dbReference type="SMART" id="SM00737"/>
    </source>
</evidence>
<evidence type="ECO:0000256" key="1">
    <source>
        <dbReference type="ARBA" id="ARBA00002053"/>
    </source>
</evidence>
<evidence type="ECO:0000313" key="11">
    <source>
        <dbReference type="Proteomes" id="UP001244011"/>
    </source>
</evidence>
<comment type="similarity">
    <text evidence="2">Belongs to the NPC2 family.</text>
</comment>
<evidence type="ECO:0000313" key="10">
    <source>
        <dbReference type="EMBL" id="KAK1771383.1"/>
    </source>
</evidence>
<evidence type="ECO:0000256" key="5">
    <source>
        <dbReference type="ARBA" id="ARBA00022448"/>
    </source>
</evidence>
<dbReference type="CDD" id="cd00917">
    <property type="entry name" value="PG-PI_TP"/>
    <property type="match status" value="1"/>
</dbReference>
<reference evidence="10" key="1">
    <citation type="submission" date="2023-06" db="EMBL/GenBank/DDBJ databases">
        <title>Genome-scale phylogeny and comparative genomics of the fungal order Sordariales.</title>
        <authorList>
            <consortium name="Lawrence Berkeley National Laboratory"/>
            <person name="Hensen N."/>
            <person name="Bonometti L."/>
            <person name="Westerberg I."/>
            <person name="Brannstrom I.O."/>
            <person name="Guillou S."/>
            <person name="Cros-Aarteil S."/>
            <person name="Calhoun S."/>
            <person name="Haridas S."/>
            <person name="Kuo A."/>
            <person name="Mondo S."/>
            <person name="Pangilinan J."/>
            <person name="Riley R."/>
            <person name="Labutti K."/>
            <person name="Andreopoulos B."/>
            <person name="Lipzen A."/>
            <person name="Chen C."/>
            <person name="Yanf M."/>
            <person name="Daum C."/>
            <person name="Ng V."/>
            <person name="Clum A."/>
            <person name="Steindorff A."/>
            <person name="Ohm R."/>
            <person name="Martin F."/>
            <person name="Silar P."/>
            <person name="Natvig D."/>
            <person name="Lalanne C."/>
            <person name="Gautier V."/>
            <person name="Ament-Velasquez S.L."/>
            <person name="Kruys A."/>
            <person name="Hutchinson M.I."/>
            <person name="Powell A.J."/>
            <person name="Barry K."/>
            <person name="Miller A.N."/>
            <person name="Grigoriev I.V."/>
            <person name="Debuchy R."/>
            <person name="Gladieux P."/>
            <person name="Thoren M.H."/>
            <person name="Johannesson H."/>
        </authorList>
    </citation>
    <scope>NUCLEOTIDE SEQUENCE</scope>
    <source>
        <strain evidence="10">8032-3</strain>
    </source>
</reference>
<sequence length="181" mass="20016">MRFAAVIALAFGLAPASGLRLYRSDQRNVQRSVDDDDLDVPGKSPLKYCREDRADDIIKIESVDLLPNPPEAGAELIINAVGTVYETIEEGAYVNLQVKYGLIRLVNTRADLCEQIKNVDLECPIEKGLISITKAVNLPKEIPPGKYTVEADVYTLDDEHITCLKATVVFGRKDSSSFFDL</sequence>
<dbReference type="Gene3D" id="2.60.40.770">
    <property type="match status" value="1"/>
</dbReference>
<evidence type="ECO:0000256" key="6">
    <source>
        <dbReference type="ARBA" id="ARBA00022729"/>
    </source>
</evidence>
<dbReference type="FunFam" id="2.60.40.770:FF:000004">
    <property type="entry name" value="Phosphatidylglycerol/phosphatidylinositol transfer protein"/>
    <property type="match status" value="1"/>
</dbReference>
<comment type="subunit">
    <text evidence="3">Monomer.</text>
</comment>
<evidence type="ECO:0000256" key="2">
    <source>
        <dbReference type="ARBA" id="ARBA00006370"/>
    </source>
</evidence>
<dbReference type="AlphaFoldDB" id="A0AAJ0C756"/>
<feature type="chain" id="PRO_5042587782" description="Phosphatidylglycerol/phosphatidylinositol transfer protein" evidence="8">
    <location>
        <begin position="19"/>
        <end position="181"/>
    </location>
</feature>
<dbReference type="SUPFAM" id="SSF81296">
    <property type="entry name" value="E set domains"/>
    <property type="match status" value="1"/>
</dbReference>
<comment type="function">
    <text evidence="1">Catalyzes the intermembrane transfer of phosphatidylglycerol and phosphatidylinositol.</text>
</comment>
<comment type="caution">
    <text evidence="10">The sequence shown here is derived from an EMBL/GenBank/DDBJ whole genome shotgun (WGS) entry which is preliminary data.</text>
</comment>
<organism evidence="10 11">
    <name type="scientific">Phialemonium atrogriseum</name>
    <dbReference type="NCBI Taxonomy" id="1093897"/>
    <lineage>
        <taxon>Eukaryota</taxon>
        <taxon>Fungi</taxon>
        <taxon>Dikarya</taxon>
        <taxon>Ascomycota</taxon>
        <taxon>Pezizomycotina</taxon>
        <taxon>Sordariomycetes</taxon>
        <taxon>Sordariomycetidae</taxon>
        <taxon>Cephalothecales</taxon>
        <taxon>Cephalothecaceae</taxon>
        <taxon>Phialemonium</taxon>
    </lineage>
</organism>
<protein>
    <recommendedName>
        <fullName evidence="4">Phosphatidylglycerol/phosphatidylinositol transfer protein</fullName>
    </recommendedName>
</protein>
<dbReference type="GeneID" id="85309830"/>
<dbReference type="Pfam" id="PF02221">
    <property type="entry name" value="E1_DerP2_DerF2"/>
    <property type="match status" value="1"/>
</dbReference>
<dbReference type="RefSeq" id="XP_060287596.1">
    <property type="nucleotide sequence ID" value="XM_060426643.1"/>
</dbReference>
<dbReference type="GO" id="GO:0032366">
    <property type="term" value="P:intracellular sterol transport"/>
    <property type="evidence" value="ECO:0007669"/>
    <property type="project" value="InterPro"/>
</dbReference>
<gene>
    <name evidence="10" type="ORF">QBC33DRAFT_523540</name>
</gene>
<dbReference type="InterPro" id="IPR033917">
    <property type="entry name" value="ML_PG-PI_TP"/>
</dbReference>
<keyword evidence="11" id="KW-1185">Reference proteome</keyword>
<dbReference type="InterPro" id="IPR014756">
    <property type="entry name" value="Ig_E-set"/>
</dbReference>
<keyword evidence="5" id="KW-0813">Transport</keyword>
<feature type="domain" description="MD-2-related lipid-recognition" evidence="9">
    <location>
        <begin position="46"/>
        <end position="168"/>
    </location>
</feature>
<dbReference type="InterPro" id="IPR039670">
    <property type="entry name" value="NPC2-like"/>
</dbReference>
<keyword evidence="7" id="KW-0445">Lipid transport</keyword>
<keyword evidence="6 8" id="KW-0732">Signal</keyword>
<dbReference type="GO" id="GO:0032934">
    <property type="term" value="F:sterol binding"/>
    <property type="evidence" value="ECO:0007669"/>
    <property type="project" value="InterPro"/>
</dbReference>
<evidence type="ECO:0000256" key="4">
    <source>
        <dbReference type="ARBA" id="ARBA00016056"/>
    </source>
</evidence>
<feature type="signal peptide" evidence="8">
    <location>
        <begin position="1"/>
        <end position="18"/>
    </location>
</feature>
<proteinExistence type="inferred from homology"/>
<dbReference type="Proteomes" id="UP001244011">
    <property type="component" value="Unassembled WGS sequence"/>
</dbReference>
<evidence type="ECO:0000256" key="8">
    <source>
        <dbReference type="SAM" id="SignalP"/>
    </source>
</evidence>
<dbReference type="SMART" id="SM00737">
    <property type="entry name" value="ML"/>
    <property type="match status" value="1"/>
</dbReference>
<name>A0AAJ0C756_9PEZI</name>